<dbReference type="InterPro" id="IPR014284">
    <property type="entry name" value="RNA_pol_sigma-70_dom"/>
</dbReference>
<dbReference type="GO" id="GO:0006352">
    <property type="term" value="P:DNA-templated transcription initiation"/>
    <property type="evidence" value="ECO:0007669"/>
    <property type="project" value="InterPro"/>
</dbReference>
<name>A0A2G8SXD4_9BURK</name>
<evidence type="ECO:0000313" key="9">
    <source>
        <dbReference type="Proteomes" id="UP000228593"/>
    </source>
</evidence>
<feature type="domain" description="RNA polymerase sigma-70 region 4" evidence="7">
    <location>
        <begin position="162"/>
        <end position="210"/>
    </location>
</feature>
<dbReference type="Gene3D" id="1.10.10.10">
    <property type="entry name" value="Winged helix-like DNA-binding domain superfamily/Winged helix DNA-binding domain"/>
    <property type="match status" value="1"/>
</dbReference>
<reference evidence="8 9" key="1">
    <citation type="submission" date="2017-10" db="EMBL/GenBank/DDBJ databases">
        <title>Massilia psychrophilum sp. nov., a novel purple-pigmented bacterium isolated from Tianshan glacier, Xinjiang Municipality, China.</title>
        <authorList>
            <person name="Wang H."/>
        </authorList>
    </citation>
    <scope>NUCLEOTIDE SEQUENCE [LARGE SCALE GENOMIC DNA]</scope>
    <source>
        <strain evidence="8 9">JCM 30813</strain>
    </source>
</reference>
<evidence type="ECO:0000259" key="7">
    <source>
        <dbReference type="Pfam" id="PF04545"/>
    </source>
</evidence>
<dbReference type="Proteomes" id="UP000228593">
    <property type="component" value="Unassembled WGS sequence"/>
</dbReference>
<dbReference type="InterPro" id="IPR013325">
    <property type="entry name" value="RNA_pol_sigma_r2"/>
</dbReference>
<keyword evidence="4" id="KW-0238">DNA-binding</keyword>
<evidence type="ECO:0000256" key="5">
    <source>
        <dbReference type="ARBA" id="ARBA00023163"/>
    </source>
</evidence>
<dbReference type="InterPro" id="IPR007630">
    <property type="entry name" value="RNA_pol_sigma70_r4"/>
</dbReference>
<evidence type="ECO:0000313" key="8">
    <source>
        <dbReference type="EMBL" id="PIL38424.1"/>
    </source>
</evidence>
<dbReference type="InterPro" id="IPR036388">
    <property type="entry name" value="WH-like_DNA-bd_sf"/>
</dbReference>
<dbReference type="EMBL" id="PDOB01000036">
    <property type="protein sequence ID" value="PIL38424.1"/>
    <property type="molecule type" value="Genomic_DNA"/>
</dbReference>
<dbReference type="OrthoDB" id="9784272at2"/>
<evidence type="ECO:0000256" key="3">
    <source>
        <dbReference type="ARBA" id="ARBA00023082"/>
    </source>
</evidence>
<dbReference type="InterPro" id="IPR007627">
    <property type="entry name" value="RNA_pol_sigma70_r2"/>
</dbReference>
<keyword evidence="5" id="KW-0804">Transcription</keyword>
<dbReference type="NCBIfam" id="TIGR02937">
    <property type="entry name" value="sigma70-ECF"/>
    <property type="match status" value="1"/>
</dbReference>
<dbReference type="AlphaFoldDB" id="A0A2G8SXD4"/>
<dbReference type="Gene3D" id="1.10.1740.10">
    <property type="match status" value="1"/>
</dbReference>
<dbReference type="CDD" id="cd06171">
    <property type="entry name" value="Sigma70_r4"/>
    <property type="match status" value="1"/>
</dbReference>
<protein>
    <submittedName>
        <fullName evidence="8">RNA polymerase subunit sigma</fullName>
    </submittedName>
</protein>
<dbReference type="GO" id="GO:0003677">
    <property type="term" value="F:DNA binding"/>
    <property type="evidence" value="ECO:0007669"/>
    <property type="project" value="UniProtKB-KW"/>
</dbReference>
<evidence type="ECO:0000256" key="2">
    <source>
        <dbReference type="ARBA" id="ARBA00023015"/>
    </source>
</evidence>
<dbReference type="InterPro" id="IPR013324">
    <property type="entry name" value="RNA_pol_sigma_r3/r4-like"/>
</dbReference>
<feature type="domain" description="RNA polymerase sigma-70 region 2" evidence="6">
    <location>
        <begin position="54"/>
        <end position="121"/>
    </location>
</feature>
<organism evidence="8 9">
    <name type="scientific">Massilia psychrophila</name>
    <dbReference type="NCBI Taxonomy" id="1603353"/>
    <lineage>
        <taxon>Bacteria</taxon>
        <taxon>Pseudomonadati</taxon>
        <taxon>Pseudomonadota</taxon>
        <taxon>Betaproteobacteria</taxon>
        <taxon>Burkholderiales</taxon>
        <taxon>Oxalobacteraceae</taxon>
        <taxon>Telluria group</taxon>
        <taxon>Massilia</taxon>
    </lineage>
</organism>
<dbReference type="PANTHER" id="PTHR43133:SF62">
    <property type="entry name" value="RNA POLYMERASE SIGMA FACTOR SIGZ"/>
    <property type="match status" value="1"/>
</dbReference>
<accession>A0A2G8SXD4</accession>
<evidence type="ECO:0000256" key="1">
    <source>
        <dbReference type="ARBA" id="ARBA00010641"/>
    </source>
</evidence>
<proteinExistence type="inferred from homology"/>
<evidence type="ECO:0000256" key="4">
    <source>
        <dbReference type="ARBA" id="ARBA00023125"/>
    </source>
</evidence>
<dbReference type="Pfam" id="PF04545">
    <property type="entry name" value="Sigma70_r4"/>
    <property type="match status" value="1"/>
</dbReference>
<sequence>MCVNLSRSVAPFRPVTLLHQGSAVSIAVHSLDPQQLKIWLMAAGKRDAAAFRALYDASSSKLFGFALRILHKRELAEEILQESYVAIWNNAANYQSHLAAPMTWMATIVRNKAFDHLRRTDAVVEIDAQQFDGDVMNALQDPQATPIEALQMSGDAKALAWCMSALEGAHRQVVALAYFHDLSHSEVAAQLKLPIGTVKTWIRRSLDKLRVCLARREQA</sequence>
<comment type="similarity">
    <text evidence="1">Belongs to the sigma-70 factor family. ECF subfamily.</text>
</comment>
<dbReference type="InterPro" id="IPR039425">
    <property type="entry name" value="RNA_pol_sigma-70-like"/>
</dbReference>
<dbReference type="GO" id="GO:0016987">
    <property type="term" value="F:sigma factor activity"/>
    <property type="evidence" value="ECO:0007669"/>
    <property type="project" value="UniProtKB-KW"/>
</dbReference>
<evidence type="ECO:0000259" key="6">
    <source>
        <dbReference type="Pfam" id="PF04542"/>
    </source>
</evidence>
<gene>
    <name evidence="8" type="ORF">CR103_17940</name>
</gene>
<dbReference type="PANTHER" id="PTHR43133">
    <property type="entry name" value="RNA POLYMERASE ECF-TYPE SIGMA FACTO"/>
    <property type="match status" value="1"/>
</dbReference>
<dbReference type="SUPFAM" id="SSF88946">
    <property type="entry name" value="Sigma2 domain of RNA polymerase sigma factors"/>
    <property type="match status" value="1"/>
</dbReference>
<keyword evidence="9" id="KW-1185">Reference proteome</keyword>
<dbReference type="SUPFAM" id="SSF88659">
    <property type="entry name" value="Sigma3 and sigma4 domains of RNA polymerase sigma factors"/>
    <property type="match status" value="1"/>
</dbReference>
<keyword evidence="3" id="KW-0731">Sigma factor</keyword>
<dbReference type="Pfam" id="PF04542">
    <property type="entry name" value="Sigma70_r2"/>
    <property type="match status" value="1"/>
</dbReference>
<keyword evidence="2" id="KW-0805">Transcription regulation</keyword>
<comment type="caution">
    <text evidence="8">The sequence shown here is derived from an EMBL/GenBank/DDBJ whole genome shotgun (WGS) entry which is preliminary data.</text>
</comment>